<evidence type="ECO:0000259" key="2">
    <source>
        <dbReference type="Pfam" id="PF01337"/>
    </source>
</evidence>
<protein>
    <submittedName>
        <fullName evidence="3">Barstar family protein</fullName>
    </submittedName>
</protein>
<evidence type="ECO:0000256" key="1">
    <source>
        <dbReference type="ARBA" id="ARBA00006845"/>
    </source>
</evidence>
<accession>A0ABV0B3F7</accession>
<evidence type="ECO:0000313" key="4">
    <source>
        <dbReference type="Proteomes" id="UP001427805"/>
    </source>
</evidence>
<reference evidence="3 4" key="1">
    <citation type="submission" date="2024-05" db="EMBL/GenBank/DDBJ databases">
        <title>Sphingomonas sp. HF-S3 16S ribosomal RNA gene Genome sequencing and assembly.</title>
        <authorList>
            <person name="Lee H."/>
        </authorList>
    </citation>
    <scope>NUCLEOTIDE SEQUENCE [LARGE SCALE GENOMIC DNA]</scope>
    <source>
        <strain evidence="3 4">HF-S3</strain>
    </source>
</reference>
<dbReference type="SUPFAM" id="SSF52038">
    <property type="entry name" value="Barstar-related"/>
    <property type="match status" value="1"/>
</dbReference>
<dbReference type="Pfam" id="PF01337">
    <property type="entry name" value="Barstar"/>
    <property type="match status" value="1"/>
</dbReference>
<gene>
    <name evidence="3" type="ORF">TPR58_02960</name>
</gene>
<dbReference type="RefSeq" id="WP_428835686.1">
    <property type="nucleotide sequence ID" value="NZ_JBDIZK010000002.1"/>
</dbReference>
<dbReference type="Gene3D" id="3.30.370.10">
    <property type="entry name" value="Barstar-like"/>
    <property type="match status" value="1"/>
</dbReference>
<proteinExistence type="inferred from homology"/>
<dbReference type="InterPro" id="IPR000468">
    <property type="entry name" value="Barstar"/>
</dbReference>
<sequence length="94" mass="10362">MREIELDASNWSSAADFYEALLPNLGAPGWHGHNLNALWDSITSDINEVMPPFRVRVRHANNLSSDMAALLAGASSVFVDAKNERGIDVFFNIC</sequence>
<feature type="domain" description="Barstar (barnase inhibitor)" evidence="2">
    <location>
        <begin position="1"/>
        <end position="89"/>
    </location>
</feature>
<organism evidence="3 4">
    <name type="scientific">Sphingomonas rustica</name>
    <dbReference type="NCBI Taxonomy" id="3103142"/>
    <lineage>
        <taxon>Bacteria</taxon>
        <taxon>Pseudomonadati</taxon>
        <taxon>Pseudomonadota</taxon>
        <taxon>Alphaproteobacteria</taxon>
        <taxon>Sphingomonadales</taxon>
        <taxon>Sphingomonadaceae</taxon>
        <taxon>Sphingomonas</taxon>
    </lineage>
</organism>
<keyword evidence="4" id="KW-1185">Reference proteome</keyword>
<name>A0ABV0B3F7_9SPHN</name>
<evidence type="ECO:0000313" key="3">
    <source>
        <dbReference type="EMBL" id="MEN3746114.1"/>
    </source>
</evidence>
<dbReference type="EMBL" id="JBDIZK010000002">
    <property type="protein sequence ID" value="MEN3746114.1"/>
    <property type="molecule type" value="Genomic_DNA"/>
</dbReference>
<dbReference type="InterPro" id="IPR035905">
    <property type="entry name" value="Barstar-like_sf"/>
</dbReference>
<comment type="caution">
    <text evidence="3">The sequence shown here is derived from an EMBL/GenBank/DDBJ whole genome shotgun (WGS) entry which is preliminary data.</text>
</comment>
<dbReference type="Proteomes" id="UP001427805">
    <property type="component" value="Unassembled WGS sequence"/>
</dbReference>
<comment type="similarity">
    <text evidence="1">Belongs to the barstar family.</text>
</comment>